<comment type="similarity">
    <text evidence="1">Belongs to the LytR/CpsA/Psr (LCP) family.</text>
</comment>
<dbReference type="OrthoDB" id="9782542at2"/>
<name>A0A4R1CJM1_9ACTN</name>
<dbReference type="InterPro" id="IPR050922">
    <property type="entry name" value="LytR/CpsA/Psr_CW_biosynth"/>
</dbReference>
<dbReference type="PANTHER" id="PTHR33392:SF6">
    <property type="entry name" value="POLYISOPRENYL-TEICHOIC ACID--PEPTIDOGLYCAN TEICHOIC ACID TRANSFERASE TAGU"/>
    <property type="match status" value="1"/>
</dbReference>
<feature type="domain" description="Cell envelope-related transcriptional attenuator" evidence="3">
    <location>
        <begin position="129"/>
        <end position="260"/>
    </location>
</feature>
<dbReference type="AlphaFoldDB" id="A0A4R1CJM1"/>
<organism evidence="4 5">
    <name type="scientific">Nocardioides jejuensis</name>
    <dbReference type="NCBI Taxonomy" id="2502782"/>
    <lineage>
        <taxon>Bacteria</taxon>
        <taxon>Bacillati</taxon>
        <taxon>Actinomycetota</taxon>
        <taxon>Actinomycetes</taxon>
        <taxon>Propionibacteriales</taxon>
        <taxon>Nocardioidaceae</taxon>
        <taxon>Nocardioides</taxon>
    </lineage>
</organism>
<sequence>MDTATATPRRRPRAASARATSRSRQRAPRSRRPRRRRPEMSFLRRHKAMSALGGLIALLLLVTTGWVIYLNQQVGNIPHFHVPSLERPDRPDRVKGDGMNILLIGADDGHGADVRDMLASGHWTPGRMRSDTMMVWHLSADRKTSQLVSLPRDSWVPIPGYGTQKLNAAFSYGGPSLLTQTLEEDFNVFIDHIAIVDFDGFKGVTNALGGVTVSIDGSPETIKGEEALAYVRVRKTLPGGDFDRIRRQQNFLRAIVAKLKDNGTLLNPIKLTRLVHNLGGLIAVDDNLTTGTIRGLAIDIAKSRGGQVSYLTAPTHGTAMVGAASTVTLDIAQTTALFKAISNDDYAAYKAENTIDALPSPDSVH</sequence>
<comment type="caution">
    <text evidence="4">The sequence shown here is derived from an EMBL/GenBank/DDBJ whole genome shotgun (WGS) entry which is preliminary data.</text>
</comment>
<feature type="region of interest" description="Disordered" evidence="2">
    <location>
        <begin position="1"/>
        <end position="39"/>
    </location>
</feature>
<dbReference type="Proteomes" id="UP000295453">
    <property type="component" value="Unassembled WGS sequence"/>
</dbReference>
<reference evidence="4 5" key="1">
    <citation type="submission" date="2019-03" db="EMBL/GenBank/DDBJ databases">
        <authorList>
            <person name="Kim M.K.M."/>
        </authorList>
    </citation>
    <scope>NUCLEOTIDE SEQUENCE [LARGE SCALE GENOMIC DNA]</scope>
    <source>
        <strain evidence="4 5">18JY15-6</strain>
    </source>
</reference>
<dbReference type="NCBIfam" id="TIGR00350">
    <property type="entry name" value="lytR_cpsA_psr"/>
    <property type="match status" value="1"/>
</dbReference>
<accession>A0A4R1CJM1</accession>
<dbReference type="Gene3D" id="3.40.630.190">
    <property type="entry name" value="LCP protein"/>
    <property type="match status" value="1"/>
</dbReference>
<dbReference type="PANTHER" id="PTHR33392">
    <property type="entry name" value="POLYISOPRENYL-TEICHOIC ACID--PEPTIDOGLYCAN TEICHOIC ACID TRANSFERASE TAGU"/>
    <property type="match status" value="1"/>
</dbReference>
<keyword evidence="5" id="KW-1185">Reference proteome</keyword>
<evidence type="ECO:0000313" key="4">
    <source>
        <dbReference type="EMBL" id="TCJ30198.1"/>
    </source>
</evidence>
<evidence type="ECO:0000256" key="2">
    <source>
        <dbReference type="SAM" id="MobiDB-lite"/>
    </source>
</evidence>
<evidence type="ECO:0000313" key="5">
    <source>
        <dbReference type="Proteomes" id="UP000295453"/>
    </source>
</evidence>
<evidence type="ECO:0000259" key="3">
    <source>
        <dbReference type="Pfam" id="PF03816"/>
    </source>
</evidence>
<dbReference type="EMBL" id="SJZJ01000005">
    <property type="protein sequence ID" value="TCJ30198.1"/>
    <property type="molecule type" value="Genomic_DNA"/>
</dbReference>
<dbReference type="InterPro" id="IPR004474">
    <property type="entry name" value="LytR_CpsA_psr"/>
</dbReference>
<protein>
    <submittedName>
        <fullName evidence="4">LytR family transcriptional regulator</fullName>
    </submittedName>
</protein>
<proteinExistence type="inferred from homology"/>
<evidence type="ECO:0000256" key="1">
    <source>
        <dbReference type="ARBA" id="ARBA00006068"/>
    </source>
</evidence>
<dbReference type="Pfam" id="PF03816">
    <property type="entry name" value="LytR_cpsA_psr"/>
    <property type="match status" value="1"/>
</dbReference>
<gene>
    <name evidence="4" type="ORF">EPD65_04755</name>
</gene>
<feature type="compositionally biased region" description="Basic residues" evidence="2">
    <location>
        <begin position="21"/>
        <end position="39"/>
    </location>
</feature>